<feature type="transmembrane region" description="Helical" evidence="8">
    <location>
        <begin position="341"/>
        <end position="367"/>
    </location>
</feature>
<feature type="transmembrane region" description="Helical" evidence="8">
    <location>
        <begin position="132"/>
        <end position="158"/>
    </location>
</feature>
<evidence type="ECO:0000313" key="11">
    <source>
        <dbReference type="Proteomes" id="UP000317648"/>
    </source>
</evidence>
<keyword evidence="4 8" id="KW-0812">Transmembrane</keyword>
<feature type="transmembrane region" description="Helical" evidence="8">
    <location>
        <begin position="417"/>
        <end position="439"/>
    </location>
</feature>
<dbReference type="GO" id="GO:0031293">
    <property type="term" value="P:membrane protein intracellular domain proteolysis"/>
    <property type="evidence" value="ECO:0007669"/>
    <property type="project" value="TreeGrafter"/>
</dbReference>
<feature type="coiled-coil region" evidence="7">
    <location>
        <begin position="490"/>
        <end position="548"/>
    </location>
</feature>
<dbReference type="InterPro" id="IPR008915">
    <property type="entry name" value="Peptidase_M50"/>
</dbReference>
<evidence type="ECO:0000256" key="7">
    <source>
        <dbReference type="SAM" id="Coils"/>
    </source>
</evidence>
<dbReference type="GO" id="GO:0012505">
    <property type="term" value="C:endomembrane system"/>
    <property type="evidence" value="ECO:0007669"/>
    <property type="project" value="UniProtKB-SubCell"/>
</dbReference>
<evidence type="ECO:0000313" key="10">
    <source>
        <dbReference type="EMBL" id="QDU95543.1"/>
    </source>
</evidence>
<dbReference type="GO" id="GO:0016020">
    <property type="term" value="C:membrane"/>
    <property type="evidence" value="ECO:0007669"/>
    <property type="project" value="InterPro"/>
</dbReference>
<name>A0A518DUM8_9BACT</name>
<dbReference type="Gene3D" id="2.40.30.170">
    <property type="match status" value="1"/>
</dbReference>
<keyword evidence="5 8" id="KW-1133">Transmembrane helix</keyword>
<feature type="transmembrane region" description="Helical" evidence="8">
    <location>
        <begin position="178"/>
        <end position="195"/>
    </location>
</feature>
<evidence type="ECO:0000256" key="6">
    <source>
        <dbReference type="ARBA" id="ARBA00023136"/>
    </source>
</evidence>
<dbReference type="PANTHER" id="PTHR13325:SF3">
    <property type="entry name" value="MEMBRANE-BOUND TRANSCRIPTION FACTOR SITE-2 PROTEASE"/>
    <property type="match status" value="1"/>
</dbReference>
<dbReference type="AlphaFoldDB" id="A0A518DUM8"/>
<dbReference type="EMBL" id="CP036433">
    <property type="protein sequence ID" value="QDU95543.1"/>
    <property type="molecule type" value="Genomic_DNA"/>
</dbReference>
<keyword evidence="6 8" id="KW-0472">Membrane</keyword>
<accession>A0A518DUM8</accession>
<comment type="cofactor">
    <cofactor evidence="1">
        <name>Zn(2+)</name>
        <dbReference type="ChEBI" id="CHEBI:29105"/>
    </cofactor>
</comment>
<proteinExistence type="inferred from homology"/>
<feature type="transmembrane region" description="Helical" evidence="8">
    <location>
        <begin position="267"/>
        <end position="286"/>
    </location>
</feature>
<keyword evidence="7" id="KW-0175">Coiled coil</keyword>
<dbReference type="GO" id="GO:0004222">
    <property type="term" value="F:metalloendopeptidase activity"/>
    <property type="evidence" value="ECO:0007669"/>
    <property type="project" value="InterPro"/>
</dbReference>
<evidence type="ECO:0000256" key="4">
    <source>
        <dbReference type="ARBA" id="ARBA00022692"/>
    </source>
</evidence>
<keyword evidence="10" id="KW-0378">Hydrolase</keyword>
<sequence>MRHDLEVREARYQGRRYWLIKDPLALNYFRFEEEEYALLQMLDGKTSADEISERFHQKFSPETISTPELHQFLGMLYRSSLIVSHAPDQGVQLQRRKAENARKERNNRLSNVLAIRFQGFDPDRLLARMSELFGWIFSTRAFCFFALIGLSALCLAAVEFETFARKLPTFQQFFAYENWIYLAATLAVTKVLHELGHGLACKRFGGECHEMGLMLLIFTPCLYCNVSDSWMLPSKWRRAAIGAAGMYVEFILASIALWLWWFSKEGMFNYLCLNVVFVCSVSTLLFNANPLLRYDGYYILADLLEIPNLRQKASTILSRTASSWMLGLDSPEDPFLPRKKLWAFAAYAIASGVYRWVVAISIMWVVYRVFEPYGLKAIGGLIALMSIYALVVAPLWGMLKFLLAPGRMRQVNKLRAAVSLAVIAAAIAGVLIIPLPHYVRCSFTIAPRDAAYVYIDAAGEIQDVYAKSGKQVAQGEVLLTLHDVDVQLAVEQIEGQLRELAARRDSLARSAFHDPRAADEIAAVEKEISSLEEQLTRHRRNQERLVIRAPQSGVIIPPPPRKNTSREEGLLPQWSGQPLDTNNVGATLTESTLVCRIGDPTRLEAVLAIDQSEMEFVGLDQKAEIFVSHLPHRVYGTHIARIANEKMKLAPRNLSVRGGGPLAVTTAPGGYETPASPTYEAAVPLEDPRGELFVGATGRARIHVGQRTIGEGLWRYLCQTFAFEM</sequence>
<dbReference type="InterPro" id="IPR001193">
    <property type="entry name" value="MBTPS2"/>
</dbReference>
<dbReference type="SUPFAM" id="SSF111369">
    <property type="entry name" value="HlyD-like secretion proteins"/>
    <property type="match status" value="1"/>
</dbReference>
<dbReference type="Proteomes" id="UP000317648">
    <property type="component" value="Chromosome"/>
</dbReference>
<evidence type="ECO:0000259" key="9">
    <source>
        <dbReference type="Pfam" id="PF02163"/>
    </source>
</evidence>
<evidence type="ECO:0000256" key="3">
    <source>
        <dbReference type="ARBA" id="ARBA00007931"/>
    </source>
</evidence>
<reference evidence="10 11" key="1">
    <citation type="submission" date="2019-02" db="EMBL/GenBank/DDBJ databases">
        <title>Deep-cultivation of Planctomycetes and their phenomic and genomic characterization uncovers novel biology.</title>
        <authorList>
            <person name="Wiegand S."/>
            <person name="Jogler M."/>
            <person name="Boedeker C."/>
            <person name="Pinto D."/>
            <person name="Vollmers J."/>
            <person name="Rivas-Marin E."/>
            <person name="Kohn T."/>
            <person name="Peeters S.H."/>
            <person name="Heuer A."/>
            <person name="Rast P."/>
            <person name="Oberbeckmann S."/>
            <person name="Bunk B."/>
            <person name="Jeske O."/>
            <person name="Meyerdierks A."/>
            <person name="Storesund J.E."/>
            <person name="Kallscheuer N."/>
            <person name="Luecker S."/>
            <person name="Lage O.M."/>
            <person name="Pohl T."/>
            <person name="Merkel B.J."/>
            <person name="Hornburger P."/>
            <person name="Mueller R.-W."/>
            <person name="Bruemmer F."/>
            <person name="Labrenz M."/>
            <person name="Spormann A.M."/>
            <person name="Op den Camp H."/>
            <person name="Overmann J."/>
            <person name="Amann R."/>
            <person name="Jetten M.S.M."/>
            <person name="Mascher T."/>
            <person name="Medema M.H."/>
            <person name="Devos D.P."/>
            <person name="Kaster A.-K."/>
            <person name="Ovreas L."/>
            <person name="Rohde M."/>
            <person name="Galperin M.Y."/>
            <person name="Jogler C."/>
        </authorList>
    </citation>
    <scope>NUCLEOTIDE SEQUENCE [LARGE SCALE GENOMIC DNA]</scope>
    <source>
        <strain evidence="10 11">Pla85_3_4</strain>
    </source>
</reference>
<comment type="subcellular location">
    <subcellularLocation>
        <location evidence="2">Endomembrane system</location>
        <topology evidence="2">Multi-pass membrane protein</topology>
    </subcellularLocation>
</comment>
<dbReference type="KEGG" id="lcre:Pla8534_33580"/>
<keyword evidence="10" id="KW-0645">Protease</keyword>
<feature type="transmembrane region" description="Helical" evidence="8">
    <location>
        <begin position="239"/>
        <end position="261"/>
    </location>
</feature>
<keyword evidence="10" id="KW-0482">Metalloprotease</keyword>
<organism evidence="10 11">
    <name type="scientific">Lignipirellula cremea</name>
    <dbReference type="NCBI Taxonomy" id="2528010"/>
    <lineage>
        <taxon>Bacteria</taxon>
        <taxon>Pseudomonadati</taxon>
        <taxon>Planctomycetota</taxon>
        <taxon>Planctomycetia</taxon>
        <taxon>Pirellulales</taxon>
        <taxon>Pirellulaceae</taxon>
        <taxon>Lignipirellula</taxon>
    </lineage>
</organism>
<evidence type="ECO:0000256" key="1">
    <source>
        <dbReference type="ARBA" id="ARBA00001947"/>
    </source>
</evidence>
<gene>
    <name evidence="10" type="primary">yydH_1</name>
    <name evidence="10" type="ORF">Pla8534_33580</name>
</gene>
<feature type="domain" description="Peptidase M50" evidence="9">
    <location>
        <begin position="182"/>
        <end position="262"/>
    </location>
</feature>
<dbReference type="GO" id="GO:0005737">
    <property type="term" value="C:cytoplasm"/>
    <property type="evidence" value="ECO:0007669"/>
    <property type="project" value="TreeGrafter"/>
</dbReference>
<dbReference type="Pfam" id="PF02163">
    <property type="entry name" value="Peptidase_M50"/>
    <property type="match status" value="1"/>
</dbReference>
<dbReference type="PANTHER" id="PTHR13325">
    <property type="entry name" value="PROTEASE M50 MEMBRANE-BOUND TRANSCRIPTION FACTOR SITE 2 PROTEASE"/>
    <property type="match status" value="1"/>
</dbReference>
<evidence type="ECO:0000256" key="2">
    <source>
        <dbReference type="ARBA" id="ARBA00004127"/>
    </source>
</evidence>
<evidence type="ECO:0000256" key="8">
    <source>
        <dbReference type="SAM" id="Phobius"/>
    </source>
</evidence>
<evidence type="ECO:0000256" key="5">
    <source>
        <dbReference type="ARBA" id="ARBA00022989"/>
    </source>
</evidence>
<comment type="similarity">
    <text evidence="3">Belongs to the peptidase M50B family.</text>
</comment>
<keyword evidence="11" id="KW-1185">Reference proteome</keyword>
<feature type="transmembrane region" description="Helical" evidence="8">
    <location>
        <begin position="373"/>
        <end position="396"/>
    </location>
</feature>
<protein>
    <submittedName>
        <fullName evidence="10">Peptide zinc metalloprotease protein YydH</fullName>
    </submittedName>
</protein>